<dbReference type="AlphaFoldDB" id="A0A6F9XN49"/>
<comment type="caution">
    <text evidence="2">The sequence shown here is derived from an EMBL/GenBank/DDBJ whole genome shotgun (WGS) entry which is preliminary data.</text>
</comment>
<sequence>MKVTATVDLKKQTMSSLSAMRKHNEHDPNIKHKNMQIYFEDTELNKHYDLLDLNDTLEKVYGGLIEERNARTEEQFKNGKYSFNQYQERKTDLKKWLDNNGKPKTAFTTWVVTFGNAESNLKILDNLGVKYELRKVKSEHGFIERPFVLGDDRQKWAKFWQTIYLSYARGFNRGDFGFKITAVDVHLDEGGAPHAHFESVNCGKTAKGKASYNLNSAIKKSLIGFNSKVSSDTRVNLQTFRDVVDITLVQRVSKQAIIDYGVNLNLVMYRKKSKHKGLDMEEYKQRQASLAEIRRNQKIIDSQKSELKEIEEQASRLKAENERLSAENQKMINNTKHVENTLRAVLSDENIIPKEDEPVYYFDGLKPPVFLGSVREFIEMSKEKFYKYISKENERYNNTDYGNDIKKFTLAAVDRLDQWKKELLGYCENLHDKVLSGVGSVKALFINPSEFDFRVERIFSDYVTHDSRKLENLRNFDPVQEGKNVAAHYIQQERGKQIR</sequence>
<organism evidence="2">
    <name type="scientific">Ligilactobacillus agilis</name>
    <dbReference type="NCBI Taxonomy" id="1601"/>
    <lineage>
        <taxon>Bacteria</taxon>
        <taxon>Bacillati</taxon>
        <taxon>Bacillota</taxon>
        <taxon>Bacilli</taxon>
        <taxon>Lactobacillales</taxon>
        <taxon>Lactobacillaceae</taxon>
        <taxon>Ligilactobacillus</taxon>
    </lineage>
</organism>
<dbReference type="EMBL" id="BLAM01000162">
    <property type="protein sequence ID" value="GET06704.1"/>
    <property type="molecule type" value="Genomic_DNA"/>
</dbReference>
<evidence type="ECO:0000313" key="2">
    <source>
        <dbReference type="EMBL" id="GET06704.1"/>
    </source>
</evidence>
<accession>A0A6F9XN49</accession>
<name>A0A6F9XN49_9LACO</name>
<gene>
    <name evidence="2" type="ORF">SY212_17340</name>
</gene>
<reference evidence="2" key="1">
    <citation type="submission" date="2019-10" db="EMBL/GenBank/DDBJ databases">
        <title>Lactobacillus agilis SY212 Whole Genome Sequencing Project.</title>
        <authorList>
            <person name="Suzuki S."/>
            <person name="Endo A."/>
            <person name="Maeno S."/>
            <person name="Shiwa Y."/>
            <person name="Matsutani M."/>
            <person name="Kajikawa A."/>
        </authorList>
    </citation>
    <scope>NUCLEOTIDE SEQUENCE</scope>
    <source>
        <strain evidence="2">SY212</strain>
    </source>
</reference>
<dbReference type="RefSeq" id="WP_172584989.1">
    <property type="nucleotide sequence ID" value="NZ_BLAM01000162.1"/>
</dbReference>
<protein>
    <submittedName>
        <fullName evidence="2">Uncharacterized protein</fullName>
    </submittedName>
</protein>
<proteinExistence type="predicted"/>
<evidence type="ECO:0000256" key="1">
    <source>
        <dbReference type="SAM" id="Coils"/>
    </source>
</evidence>
<keyword evidence="1" id="KW-0175">Coiled coil</keyword>
<feature type="coiled-coil region" evidence="1">
    <location>
        <begin position="293"/>
        <end position="341"/>
    </location>
</feature>
<dbReference type="Proteomes" id="UP000494265">
    <property type="component" value="Unassembled WGS sequence"/>
</dbReference>